<evidence type="ECO:0000313" key="1">
    <source>
        <dbReference type="EMBL" id="KAK0706230.1"/>
    </source>
</evidence>
<organism evidence="1 2">
    <name type="scientific">Lasiosphaeria miniovina</name>
    <dbReference type="NCBI Taxonomy" id="1954250"/>
    <lineage>
        <taxon>Eukaryota</taxon>
        <taxon>Fungi</taxon>
        <taxon>Dikarya</taxon>
        <taxon>Ascomycota</taxon>
        <taxon>Pezizomycotina</taxon>
        <taxon>Sordariomycetes</taxon>
        <taxon>Sordariomycetidae</taxon>
        <taxon>Sordariales</taxon>
        <taxon>Lasiosphaeriaceae</taxon>
        <taxon>Lasiosphaeria</taxon>
    </lineage>
</organism>
<keyword evidence="2" id="KW-1185">Reference proteome</keyword>
<dbReference type="EMBL" id="JAUIRO010000007">
    <property type="protein sequence ID" value="KAK0706230.1"/>
    <property type="molecule type" value="Genomic_DNA"/>
</dbReference>
<proteinExistence type="predicted"/>
<reference evidence="1" key="1">
    <citation type="submission" date="2023-06" db="EMBL/GenBank/DDBJ databases">
        <title>Genome-scale phylogeny and comparative genomics of the fungal order Sordariales.</title>
        <authorList>
            <consortium name="Lawrence Berkeley National Laboratory"/>
            <person name="Hensen N."/>
            <person name="Bonometti L."/>
            <person name="Westerberg I."/>
            <person name="Brannstrom I.O."/>
            <person name="Guillou S."/>
            <person name="Cros-Aarteil S."/>
            <person name="Calhoun S."/>
            <person name="Haridas S."/>
            <person name="Kuo A."/>
            <person name="Mondo S."/>
            <person name="Pangilinan J."/>
            <person name="Riley R."/>
            <person name="LaButti K."/>
            <person name="Andreopoulos B."/>
            <person name="Lipzen A."/>
            <person name="Chen C."/>
            <person name="Yanf M."/>
            <person name="Daum C."/>
            <person name="Ng V."/>
            <person name="Clum A."/>
            <person name="Steindorff A."/>
            <person name="Ohm R."/>
            <person name="Martin F."/>
            <person name="Silar P."/>
            <person name="Natvig D."/>
            <person name="Lalanne C."/>
            <person name="Gautier V."/>
            <person name="Ament-velasquez S.L."/>
            <person name="Kruys A."/>
            <person name="Hutchinson M.I."/>
            <person name="Powell A.J."/>
            <person name="Barry K."/>
            <person name="Miller A.N."/>
            <person name="Grigoriev I.V."/>
            <person name="Debuchy R."/>
            <person name="Gladieux P."/>
            <person name="Thoren M.H."/>
            <person name="Johannesson H."/>
        </authorList>
    </citation>
    <scope>NUCLEOTIDE SEQUENCE</scope>
    <source>
        <strain evidence="1">SMH2392-1A</strain>
    </source>
</reference>
<accession>A0AA39ZZ42</accession>
<dbReference type="RefSeq" id="XP_060291324.1">
    <property type="nucleotide sequence ID" value="XM_060440417.1"/>
</dbReference>
<sequence length="113" mass="12699">MGLEHEDGDCDFNVVATYALQLNSYTKGAEIFLDGLSDEITKSSAHAGQQSACRFIDIDVNQLLMDRQPREHLLAAQILNYIAVHPNTLDIDSIEVVEEYIDHLPQEVLDEIK</sequence>
<protein>
    <submittedName>
        <fullName evidence="1">Uncharacterized protein</fullName>
    </submittedName>
</protein>
<dbReference type="GeneID" id="85323687"/>
<dbReference type="AlphaFoldDB" id="A0AA39ZZ42"/>
<name>A0AA39ZZ42_9PEZI</name>
<comment type="caution">
    <text evidence="1">The sequence shown here is derived from an EMBL/GenBank/DDBJ whole genome shotgun (WGS) entry which is preliminary data.</text>
</comment>
<evidence type="ECO:0000313" key="2">
    <source>
        <dbReference type="Proteomes" id="UP001172101"/>
    </source>
</evidence>
<gene>
    <name evidence="1" type="ORF">B0T26DRAFT_679939</name>
</gene>
<dbReference type="Proteomes" id="UP001172101">
    <property type="component" value="Unassembled WGS sequence"/>
</dbReference>